<reference evidence="1" key="1">
    <citation type="journal article" date="2021" name="Genome Biol. Evol.">
        <title>Genomic rearrangements and sequence evolution across brown algal organelles.</title>
        <authorList>
            <person name="Starko S."/>
            <person name="Bringloe T.T."/>
            <person name="Gomez M.S."/>
            <person name="Darby H."/>
            <person name="Graham S.W."/>
            <person name="Martone P.T."/>
        </authorList>
    </citation>
    <scope>NUCLEOTIDE SEQUENCE</scope>
</reference>
<accession>A0A8F0K099</accession>
<keyword evidence="1" id="KW-0934">Plastid</keyword>
<dbReference type="InterPro" id="IPR012340">
    <property type="entry name" value="NA-bd_OB-fold"/>
</dbReference>
<geneLocation type="plastid" evidence="1"/>
<evidence type="ECO:0000313" key="1">
    <source>
        <dbReference type="EMBL" id="QWK43758.1"/>
    </source>
</evidence>
<sequence length="96" mass="11345">MNHAIFVVKVIKNPVHLIYNDDQIIEIKVQFSVPQSNTSKNELTLVLWGEYRDNFLKYYKVQDYLIIEGIITLKGYKDEGNEVRVIVKRLYPFLLV</sequence>
<gene>
    <name evidence="1" type="primary">ycf41</name>
</gene>
<dbReference type="EMBL" id="MZ156041">
    <property type="protein sequence ID" value="QWK43758.1"/>
    <property type="molecule type" value="Genomic_DNA"/>
</dbReference>
<protein>
    <submittedName>
        <fullName evidence="1">Uncharacterized protein</fullName>
    </submittedName>
</protein>
<dbReference type="SUPFAM" id="SSF50249">
    <property type="entry name" value="Nucleic acid-binding proteins"/>
    <property type="match status" value="1"/>
</dbReference>
<name>A0A8F0K099_9PHAE</name>
<dbReference type="Gene3D" id="2.40.50.140">
    <property type="entry name" value="Nucleic acid-binding proteins"/>
    <property type="match status" value="1"/>
</dbReference>
<organism evidence="1">
    <name type="scientific">Desmarestia aculeata</name>
    <dbReference type="NCBI Taxonomy" id="62298"/>
    <lineage>
        <taxon>Eukaryota</taxon>
        <taxon>Sar</taxon>
        <taxon>Stramenopiles</taxon>
        <taxon>Ochrophyta</taxon>
        <taxon>PX clade</taxon>
        <taxon>Phaeophyceae</taxon>
        <taxon>Desmarestiales</taxon>
        <taxon>Desmarestiaceae</taxon>
        <taxon>Desmarestia</taxon>
    </lineage>
</organism>
<proteinExistence type="predicted"/>
<dbReference type="AlphaFoldDB" id="A0A8F0K099"/>